<keyword evidence="3" id="KW-1185">Reference proteome</keyword>
<organism evidence="2 3">
    <name type="scientific">Flagellimonas eckloniae</name>
    <dbReference type="NCBI Taxonomy" id="346185"/>
    <lineage>
        <taxon>Bacteria</taxon>
        <taxon>Pseudomonadati</taxon>
        <taxon>Bacteroidota</taxon>
        <taxon>Flavobacteriia</taxon>
        <taxon>Flavobacteriales</taxon>
        <taxon>Flavobacteriaceae</taxon>
        <taxon>Flagellimonas</taxon>
    </lineage>
</organism>
<dbReference type="OrthoDB" id="1450043at2"/>
<evidence type="ECO:0000313" key="2">
    <source>
        <dbReference type="EMBL" id="KQC31408.1"/>
    </source>
</evidence>
<keyword evidence="1" id="KW-0472">Membrane</keyword>
<protein>
    <submittedName>
        <fullName evidence="2">Uncharacterized protein</fullName>
    </submittedName>
</protein>
<dbReference type="EMBL" id="LCTZ01000002">
    <property type="protein sequence ID" value="KQC31408.1"/>
    <property type="molecule type" value="Genomic_DNA"/>
</dbReference>
<accession>A0A0Q1HDA0</accession>
<gene>
    <name evidence="2" type="ORF">AAY42_17105</name>
</gene>
<feature type="transmembrane region" description="Helical" evidence="1">
    <location>
        <begin position="133"/>
        <end position="156"/>
    </location>
</feature>
<sequence length="207" mass="23961">MSEFFKAELKDRFLEYALERSDYFEIQSLYDEYLRPNYSLQFVEKLIKEIRGYDDSLLDIMSGNGAEIFMMASTPSTQDFLNEGGFMGMFVKEEEKWDTFVEQLSSTRKLANGKKTNQGRTGRTSRGREKTMLFTLIFAVAISFLFTLFSILKGIFFDSNAVSKSDLEEKLYQMQLQNAHKEELLRTEIKELKSQIKARDSASSKGN</sequence>
<dbReference type="RefSeq" id="WP_055397410.1">
    <property type="nucleotide sequence ID" value="NZ_LCTZ01000002.1"/>
</dbReference>
<evidence type="ECO:0000313" key="3">
    <source>
        <dbReference type="Proteomes" id="UP000050827"/>
    </source>
</evidence>
<proteinExistence type="predicted"/>
<comment type="caution">
    <text evidence="2">The sequence shown here is derived from an EMBL/GenBank/DDBJ whole genome shotgun (WGS) entry which is preliminary data.</text>
</comment>
<dbReference type="Proteomes" id="UP000050827">
    <property type="component" value="Unassembled WGS sequence"/>
</dbReference>
<dbReference type="AlphaFoldDB" id="A0A0Q1HDA0"/>
<evidence type="ECO:0000256" key="1">
    <source>
        <dbReference type="SAM" id="Phobius"/>
    </source>
</evidence>
<keyword evidence="1" id="KW-1133">Transmembrane helix</keyword>
<keyword evidence="1" id="KW-0812">Transmembrane</keyword>
<name>A0A0Q1HDA0_9FLAO</name>
<reference evidence="2 3" key="1">
    <citation type="submission" date="2015-04" db="EMBL/GenBank/DDBJ databases">
        <title>Complete genome of flavobacterium.</title>
        <authorList>
            <person name="Kwon Y.M."/>
            <person name="Kim S.-J."/>
        </authorList>
    </citation>
    <scope>NUCLEOTIDE SEQUENCE [LARGE SCALE GENOMIC DNA]</scope>
    <source>
        <strain evidence="2 3">DK169</strain>
    </source>
</reference>